<accession>A0A0M9DE24</accession>
<dbReference type="PANTHER" id="PTHR30570">
    <property type="entry name" value="PERIPLASMIC PHOSPHATE BINDING COMPONENT OF PHOSPHATE ABC TRANSPORTER"/>
    <property type="match status" value="1"/>
</dbReference>
<dbReference type="GO" id="GO:0005886">
    <property type="term" value="C:plasma membrane"/>
    <property type="evidence" value="ECO:0007669"/>
    <property type="project" value="UniProtKB-SubCell"/>
</dbReference>
<dbReference type="AlphaFoldDB" id="A0A0M9DE24"/>
<dbReference type="Pfam" id="PF12849">
    <property type="entry name" value="PBP_like_2"/>
    <property type="match status" value="1"/>
</dbReference>
<keyword evidence="5 12" id="KW-0813">Transport</keyword>
<feature type="signal peptide" evidence="12">
    <location>
        <begin position="1"/>
        <end position="22"/>
    </location>
</feature>
<dbReference type="NCBIfam" id="TIGR02136">
    <property type="entry name" value="ptsS_2"/>
    <property type="match status" value="1"/>
</dbReference>
<dbReference type="PATRIC" id="fig|148814.19.peg.990"/>
<comment type="similarity">
    <text evidence="3 12">Belongs to the PstS family.</text>
</comment>
<evidence type="ECO:0000259" key="13">
    <source>
        <dbReference type="Pfam" id="PF12849"/>
    </source>
</evidence>
<keyword evidence="10 12" id="KW-0564">Palmitate</keyword>
<evidence type="ECO:0000256" key="6">
    <source>
        <dbReference type="ARBA" id="ARBA00022475"/>
    </source>
</evidence>
<protein>
    <recommendedName>
        <fullName evidence="12">Phosphate-binding protein</fullName>
    </recommendedName>
</protein>
<dbReference type="InterPro" id="IPR050811">
    <property type="entry name" value="Phosphate_ABC_transporter"/>
</dbReference>
<dbReference type="Gene3D" id="3.40.190.10">
    <property type="entry name" value="Periplasmic binding protein-like II"/>
    <property type="match status" value="2"/>
</dbReference>
<dbReference type="PROSITE" id="PS51257">
    <property type="entry name" value="PROKAR_LIPOPROTEIN"/>
    <property type="match status" value="1"/>
</dbReference>
<comment type="function">
    <text evidence="12">Involved in the system for phosphate transport across the cytoplasmic membrane.</text>
</comment>
<evidence type="ECO:0000256" key="8">
    <source>
        <dbReference type="ARBA" id="ARBA00022729"/>
    </source>
</evidence>
<dbReference type="EMBL" id="JXCZ01000023">
    <property type="protein sequence ID" value="KOY78993.1"/>
    <property type="molecule type" value="Genomic_DNA"/>
</dbReference>
<reference evidence="14 15" key="1">
    <citation type="journal article" date="2015" name="Genome Biol. Evol.">
        <title>Functionally Structured Genomes in Lactobacillus kunkeei Colonizing the Honey Crop and Food Products of Honeybees and Stingless Bees.</title>
        <authorList>
            <person name="Tamarit D."/>
            <person name="Ellegaard K.M."/>
            <person name="Wikander J."/>
            <person name="Olofsson T."/>
            <person name="Vasquez A."/>
            <person name="Andersson S.G."/>
        </authorList>
    </citation>
    <scope>NUCLEOTIDE SEQUENCE [LARGE SCALE GENOMIC DNA]</scope>
    <source>
        <strain evidence="14 15">LAla</strain>
    </source>
</reference>
<evidence type="ECO:0000256" key="7">
    <source>
        <dbReference type="ARBA" id="ARBA00022592"/>
    </source>
</evidence>
<proteinExistence type="inferred from homology"/>
<dbReference type="CDD" id="cd13653">
    <property type="entry name" value="PBP2_phosphate_like_1"/>
    <property type="match status" value="1"/>
</dbReference>
<sequence>MIKIKKLAIMTSAVLFAGTVLTACGVNSASNDKITAVGSTALQPLVEEAANDYQKDHKGLSITVQGGGSGTGLSQLQAKAVTIGNSDVFAENQKGIKAKDIVDHQVAVVGITPVVNKGVGVKNISMKNLQKIFEGKITNWKQVGGKNLPIEVINRVKGSGTRNTFEANVMDGHSTVKAQEQDSNGTVRRIIATTPGAISYLSFSFVDKTIQSLSIDNVKPIDKNVETNAWKIWSYEHMYTAKKVSDNTKKFLAYMNSEEVQKGLVKKLGYISISDMKVKRDANNKVIN</sequence>
<name>A0A0M9DE24_9LACO</name>
<keyword evidence="8 12" id="KW-0732">Signal</keyword>
<keyword evidence="9" id="KW-0472">Membrane</keyword>
<evidence type="ECO:0000256" key="2">
    <source>
        <dbReference type="ARBA" id="ARBA00004193"/>
    </source>
</evidence>
<dbReference type="GO" id="GO:0042301">
    <property type="term" value="F:phosphate ion binding"/>
    <property type="evidence" value="ECO:0007669"/>
    <property type="project" value="UniProtKB-UniRule"/>
</dbReference>
<feature type="domain" description="PBP" evidence="13">
    <location>
        <begin position="30"/>
        <end position="259"/>
    </location>
</feature>
<evidence type="ECO:0000256" key="1">
    <source>
        <dbReference type="ARBA" id="ARBA00002841"/>
    </source>
</evidence>
<organism evidence="14 15">
    <name type="scientific">Apilactobacillus kunkeei</name>
    <dbReference type="NCBI Taxonomy" id="148814"/>
    <lineage>
        <taxon>Bacteria</taxon>
        <taxon>Bacillati</taxon>
        <taxon>Bacillota</taxon>
        <taxon>Bacilli</taxon>
        <taxon>Lactobacillales</taxon>
        <taxon>Lactobacillaceae</taxon>
        <taxon>Apilactobacillus</taxon>
    </lineage>
</organism>
<evidence type="ECO:0000256" key="11">
    <source>
        <dbReference type="ARBA" id="ARBA00023288"/>
    </source>
</evidence>
<comment type="function">
    <text evidence="1">Part of the ABC transporter complex PstSACB involved in phosphate import.</text>
</comment>
<evidence type="ECO:0000256" key="5">
    <source>
        <dbReference type="ARBA" id="ARBA00022448"/>
    </source>
</evidence>
<gene>
    <name evidence="14" type="primary">psts3</name>
    <name evidence="14" type="ORF">RZ72_09590</name>
</gene>
<feature type="chain" id="PRO_5039759986" description="Phosphate-binding protein" evidence="12">
    <location>
        <begin position="23"/>
        <end position="288"/>
    </location>
</feature>
<evidence type="ECO:0000313" key="14">
    <source>
        <dbReference type="EMBL" id="KOY78993.1"/>
    </source>
</evidence>
<evidence type="ECO:0000256" key="9">
    <source>
        <dbReference type="ARBA" id="ARBA00023136"/>
    </source>
</evidence>
<keyword evidence="11 12" id="KW-0449">Lipoprotein</keyword>
<dbReference type="Proteomes" id="UP000037749">
    <property type="component" value="Unassembled WGS sequence"/>
</dbReference>
<dbReference type="InterPro" id="IPR011862">
    <property type="entry name" value="Phos-bd"/>
</dbReference>
<comment type="subcellular location">
    <subcellularLocation>
        <location evidence="2 12">Cell membrane</location>
        <topology evidence="2 12">Lipid-anchor</topology>
    </subcellularLocation>
</comment>
<evidence type="ECO:0000256" key="10">
    <source>
        <dbReference type="ARBA" id="ARBA00023139"/>
    </source>
</evidence>
<keyword evidence="7 12" id="KW-0592">Phosphate transport</keyword>
<comment type="subunit">
    <text evidence="4 12">The complex is composed of two ATP-binding proteins (PstB), two transmembrane proteins (PstC and PstA) and a solute-binding protein (PstS).</text>
</comment>
<comment type="caution">
    <text evidence="14">The sequence shown here is derived from an EMBL/GenBank/DDBJ whole genome shotgun (WGS) entry which is preliminary data.</text>
</comment>
<evidence type="ECO:0000256" key="3">
    <source>
        <dbReference type="ARBA" id="ARBA00008725"/>
    </source>
</evidence>
<evidence type="ECO:0000256" key="12">
    <source>
        <dbReference type="RuleBase" id="RU367119"/>
    </source>
</evidence>
<dbReference type="SUPFAM" id="SSF53850">
    <property type="entry name" value="Periplasmic binding protein-like II"/>
    <property type="match status" value="1"/>
</dbReference>
<dbReference type="InterPro" id="IPR024370">
    <property type="entry name" value="PBP_domain"/>
</dbReference>
<dbReference type="GO" id="GO:0006817">
    <property type="term" value="P:phosphate ion transport"/>
    <property type="evidence" value="ECO:0007669"/>
    <property type="project" value="UniProtKB-UniRule"/>
</dbReference>
<dbReference type="PANTHER" id="PTHR30570:SF4">
    <property type="entry name" value="PHOSPHATE-BINDING PROTEIN PSTS 1"/>
    <property type="match status" value="1"/>
</dbReference>
<keyword evidence="6 12" id="KW-1003">Cell membrane</keyword>
<evidence type="ECO:0000256" key="4">
    <source>
        <dbReference type="ARBA" id="ARBA00011529"/>
    </source>
</evidence>
<evidence type="ECO:0000313" key="15">
    <source>
        <dbReference type="Proteomes" id="UP000037749"/>
    </source>
</evidence>